<evidence type="ECO:0000313" key="1">
    <source>
        <dbReference type="EMBL" id="XPM64097.1"/>
    </source>
</evidence>
<evidence type="ECO:0000313" key="2">
    <source>
        <dbReference type="Proteomes" id="UP000095472"/>
    </source>
</evidence>
<keyword evidence="2" id="KW-1185">Reference proteome</keyword>
<dbReference type="Proteomes" id="UP000095472">
    <property type="component" value="Chromosome"/>
</dbReference>
<reference evidence="1 2" key="1">
    <citation type="journal article" date="2016" name="Genome Announc.">
        <title>Draft Genome Sequence of the Thermotolerant Cyanobacterium Desertifilum sp. IPPAS B-1220.</title>
        <authorList>
            <person name="Mironov K.S."/>
            <person name="Sinetova M.A."/>
            <person name="Bolatkhan K."/>
            <person name="Zayadan B.K."/>
            <person name="Ustinova V.V."/>
            <person name="Kupriyanova E.V."/>
            <person name="Skrypnik A.N."/>
            <person name="Gogoleva N.E."/>
            <person name="Gogolev Y.V."/>
            <person name="Los D.A."/>
        </authorList>
    </citation>
    <scope>NUCLEOTIDE SEQUENCE [LARGE SCALE GENOMIC DNA]</scope>
    <source>
        <strain evidence="1 2">IPPAS B-1220</strain>
    </source>
</reference>
<dbReference type="EMBL" id="CP182909">
    <property type="protein sequence ID" value="XPM64097.1"/>
    <property type="molecule type" value="Genomic_DNA"/>
</dbReference>
<accession>A0ACD5GTL5</accession>
<name>A0ACD5GTL5_9CYAN</name>
<gene>
    <name evidence="1" type="ORF">BH720_034550</name>
</gene>
<sequence length="88" mass="9719">MTPQFDSHQPSKQPSGSHSSARWNARNPNSSMGALDMLKRDRFELLSAYLDGEVTASERQQVENWLDTDPVPSKACTNGCYGCVKASK</sequence>
<protein>
    <submittedName>
        <fullName evidence="1">Anti-sigma factor family protein</fullName>
    </submittedName>
</protein>
<proteinExistence type="predicted"/>
<organism evidence="1 2">
    <name type="scientific">Desertifilum tharense IPPAS B-1220</name>
    <dbReference type="NCBI Taxonomy" id="1781255"/>
    <lineage>
        <taxon>Bacteria</taxon>
        <taxon>Bacillati</taxon>
        <taxon>Cyanobacteriota</taxon>
        <taxon>Cyanophyceae</taxon>
        <taxon>Desertifilales</taxon>
        <taxon>Desertifilaceae</taxon>
        <taxon>Desertifilum</taxon>
    </lineage>
</organism>